<proteinExistence type="inferred from homology"/>
<gene>
    <name evidence="9" type="primary">lepB</name>
    <name evidence="9" type="ORF">DMB65_15190</name>
</gene>
<keyword evidence="7" id="KW-1133">Transmembrane helix</keyword>
<dbReference type="Gene3D" id="2.10.109.10">
    <property type="entry name" value="Umud Fragment, subunit A"/>
    <property type="match status" value="1"/>
</dbReference>
<dbReference type="Proteomes" id="UP000247903">
    <property type="component" value="Unassembled WGS sequence"/>
</dbReference>
<dbReference type="PROSITE" id="PS00761">
    <property type="entry name" value="SPASE_I_3"/>
    <property type="match status" value="1"/>
</dbReference>
<evidence type="ECO:0000259" key="8">
    <source>
        <dbReference type="Pfam" id="PF10502"/>
    </source>
</evidence>
<evidence type="ECO:0000313" key="10">
    <source>
        <dbReference type="Proteomes" id="UP000247903"/>
    </source>
</evidence>
<dbReference type="CDD" id="cd06530">
    <property type="entry name" value="S26_SPase_I"/>
    <property type="match status" value="2"/>
</dbReference>
<dbReference type="InterPro" id="IPR019533">
    <property type="entry name" value="Peptidase_S26"/>
</dbReference>
<comment type="similarity">
    <text evidence="2 7">Belongs to the peptidase S26 family.</text>
</comment>
<dbReference type="InterPro" id="IPR036286">
    <property type="entry name" value="LexA/Signal_pep-like_sf"/>
</dbReference>
<feature type="transmembrane region" description="Helical" evidence="7">
    <location>
        <begin position="54"/>
        <end position="73"/>
    </location>
</feature>
<sequence length="520" mass="59893">MTLYLWFVFFLAVQVIHFLGTWKLYEAAGRKSWEAAIPLYNSIVLMKIIGRPTWWTVLLFIPIINLIMFPVIWVETLRTFGKKSTLDTVLGIFTLGFYIYYVNYTQKLEHNADRKLTPENRTADTVSSLLFAIIVATLVHTYVVQPFTIPTSSLEKSLLIGDFLFVSKVNYGPRVPMTTVALPMVHDSIPLTKKKSYLSWPQLPYLRLPALEKIKRNDIVVFNWPVDTVHYFFEPKGRPGVIKPIDKKSNYVKRCVGVPGDSLSIKDGFVYINNKKLILPERAKPQYSYAVALDGKTPIDFEPLLKELNVNLVDVMGFKDDAKRDTLYFAALTEASAERLKNTPGVTNVKRQIAKGNENAIFPHINKWNQDNFGPIYIPEAGKTVSLTNESLPFYKDIITTYEGNTLQLDGSKFLINGKPATTYTFKQNYYWMMGDNRHNSEDSRYWGYVPENHIVGKPVFIWMSWDTNGKGINKIRWDRVFTTVDGEGQPQSYFKYFLIALAAFFIGEYFWKKRKENKA</sequence>
<dbReference type="InterPro" id="IPR019758">
    <property type="entry name" value="Pept_S26A_signal_pept_1_CS"/>
</dbReference>
<feature type="domain" description="Peptidase S26" evidence="8">
    <location>
        <begin position="124"/>
        <end position="287"/>
    </location>
</feature>
<feature type="active site" evidence="6">
    <location>
        <position position="153"/>
    </location>
</feature>
<organism evidence="9 10">
    <name type="scientific">Flavobacterium cheongpyeongense</name>
    <dbReference type="NCBI Taxonomy" id="2212651"/>
    <lineage>
        <taxon>Bacteria</taxon>
        <taxon>Pseudomonadati</taxon>
        <taxon>Bacteroidota</taxon>
        <taxon>Flavobacteriia</taxon>
        <taxon>Flavobacteriales</taxon>
        <taxon>Flavobacteriaceae</taxon>
        <taxon>Flavobacterium</taxon>
    </lineage>
</organism>
<evidence type="ECO:0000256" key="1">
    <source>
        <dbReference type="ARBA" id="ARBA00000677"/>
    </source>
</evidence>
<evidence type="ECO:0000256" key="2">
    <source>
        <dbReference type="ARBA" id="ARBA00009370"/>
    </source>
</evidence>
<dbReference type="EC" id="3.4.21.89" evidence="3 7"/>
<dbReference type="InterPro" id="IPR000223">
    <property type="entry name" value="Pept_S26A_signal_pept_1"/>
</dbReference>
<dbReference type="RefSeq" id="WP_110307493.1">
    <property type="nucleotide sequence ID" value="NZ_QJHK01000014.1"/>
</dbReference>
<feature type="transmembrane region" description="Helical" evidence="7">
    <location>
        <begin position="6"/>
        <end position="25"/>
    </location>
</feature>
<dbReference type="SUPFAM" id="SSF51306">
    <property type="entry name" value="LexA/Signal peptidase"/>
    <property type="match status" value="1"/>
</dbReference>
<feature type="transmembrane region" description="Helical" evidence="7">
    <location>
        <begin position="85"/>
        <end position="104"/>
    </location>
</feature>
<dbReference type="AlphaFoldDB" id="A0A2V4BLM4"/>
<dbReference type="Pfam" id="PF10502">
    <property type="entry name" value="Peptidase_S26"/>
    <property type="match status" value="2"/>
</dbReference>
<comment type="caution">
    <text evidence="9">The sequence shown here is derived from an EMBL/GenBank/DDBJ whole genome shotgun (WGS) entry which is preliminary data.</text>
</comment>
<comment type="caution">
    <text evidence="7">Lacks conserved residue(s) required for the propagation of feature annotation.</text>
</comment>
<dbReference type="PANTHER" id="PTHR43390:SF1">
    <property type="entry name" value="CHLOROPLAST PROCESSING PEPTIDASE"/>
    <property type="match status" value="1"/>
</dbReference>
<keyword evidence="7" id="KW-0812">Transmembrane</keyword>
<protein>
    <recommendedName>
        <fullName evidence="4 7">Signal peptidase I</fullName>
        <ecNumber evidence="3 7">3.4.21.89</ecNumber>
    </recommendedName>
</protein>
<comment type="subcellular location">
    <subcellularLocation>
        <location evidence="7">Membrane</location>
        <topology evidence="7">Single-pass type II membrane protein</topology>
    </subcellularLocation>
</comment>
<evidence type="ECO:0000313" key="9">
    <source>
        <dbReference type="EMBL" id="PXY39865.1"/>
    </source>
</evidence>
<name>A0A2V4BLM4_9FLAO</name>
<dbReference type="PANTHER" id="PTHR43390">
    <property type="entry name" value="SIGNAL PEPTIDASE I"/>
    <property type="match status" value="1"/>
</dbReference>
<feature type="active site" evidence="6">
    <location>
        <position position="253"/>
    </location>
</feature>
<feature type="domain" description="Peptidase S26" evidence="8">
    <location>
        <begin position="426"/>
        <end position="464"/>
    </location>
</feature>
<dbReference type="GO" id="GO:0016020">
    <property type="term" value="C:membrane"/>
    <property type="evidence" value="ECO:0007669"/>
    <property type="project" value="UniProtKB-SubCell"/>
</dbReference>
<reference evidence="9 10" key="1">
    <citation type="submission" date="2018-05" db="EMBL/GenBank/DDBJ databases">
        <title>Flavobacterium sp. strain IMCC34759, incomplete genome.</title>
        <authorList>
            <person name="Joung Y."/>
            <person name="Cho J."/>
        </authorList>
    </citation>
    <scope>NUCLEOTIDE SEQUENCE [LARGE SCALE GENOMIC DNA]</scope>
    <source>
        <strain evidence="9 10">IMCC34759</strain>
    </source>
</reference>
<accession>A0A2V4BLM4</accession>
<dbReference type="InterPro" id="IPR043739">
    <property type="entry name" value="DUF5684"/>
</dbReference>
<dbReference type="OrthoDB" id="9802919at2"/>
<dbReference type="GO" id="GO:0006465">
    <property type="term" value="P:signal peptide processing"/>
    <property type="evidence" value="ECO:0007669"/>
    <property type="project" value="InterPro"/>
</dbReference>
<dbReference type="Pfam" id="PF18936">
    <property type="entry name" value="DUF5684"/>
    <property type="match status" value="1"/>
</dbReference>
<feature type="transmembrane region" description="Helical" evidence="7">
    <location>
        <begin position="125"/>
        <end position="143"/>
    </location>
</feature>
<feature type="transmembrane region" description="Helical" evidence="7">
    <location>
        <begin position="494"/>
        <end position="512"/>
    </location>
</feature>
<evidence type="ECO:0000256" key="5">
    <source>
        <dbReference type="ARBA" id="ARBA00022801"/>
    </source>
</evidence>
<evidence type="ECO:0000256" key="6">
    <source>
        <dbReference type="PIRSR" id="PIRSR600223-1"/>
    </source>
</evidence>
<keyword evidence="7" id="KW-0472">Membrane</keyword>
<keyword evidence="5 7" id="KW-0378">Hydrolase</keyword>
<evidence type="ECO:0000256" key="4">
    <source>
        <dbReference type="ARBA" id="ARBA00019232"/>
    </source>
</evidence>
<dbReference type="GO" id="GO:0004252">
    <property type="term" value="F:serine-type endopeptidase activity"/>
    <property type="evidence" value="ECO:0007669"/>
    <property type="project" value="InterPro"/>
</dbReference>
<evidence type="ECO:0000256" key="3">
    <source>
        <dbReference type="ARBA" id="ARBA00013208"/>
    </source>
</evidence>
<evidence type="ECO:0000256" key="7">
    <source>
        <dbReference type="RuleBase" id="RU362042"/>
    </source>
</evidence>
<dbReference type="EMBL" id="QJHK01000014">
    <property type="protein sequence ID" value="PXY39865.1"/>
    <property type="molecule type" value="Genomic_DNA"/>
</dbReference>
<comment type="catalytic activity">
    <reaction evidence="1 7">
        <text>Cleavage of hydrophobic, N-terminal signal or leader sequences from secreted and periplasmic proteins.</text>
        <dbReference type="EC" id="3.4.21.89"/>
    </reaction>
</comment>
<dbReference type="GO" id="GO:0009003">
    <property type="term" value="F:signal peptidase activity"/>
    <property type="evidence" value="ECO:0007669"/>
    <property type="project" value="UniProtKB-EC"/>
</dbReference>
<dbReference type="PRINTS" id="PR00727">
    <property type="entry name" value="LEADERPTASE"/>
</dbReference>
<keyword evidence="10" id="KW-1185">Reference proteome</keyword>
<dbReference type="NCBIfam" id="TIGR02227">
    <property type="entry name" value="sigpep_I_bact"/>
    <property type="match status" value="1"/>
</dbReference>
<keyword evidence="7" id="KW-0645">Protease</keyword>